<accession>A0A140D9M5</accession>
<protein>
    <submittedName>
        <fullName evidence="3">Methyltransferase family protein</fullName>
    </submittedName>
</protein>
<feature type="domain" description="Methyltransferase type 11" evidence="1">
    <location>
        <begin position="2"/>
        <end position="73"/>
    </location>
</feature>
<evidence type="ECO:0000313" key="5">
    <source>
        <dbReference type="Proteomes" id="UP000295506"/>
    </source>
</evidence>
<dbReference type="InterPro" id="IPR050508">
    <property type="entry name" value="Methyltransf_Superfamily"/>
</dbReference>
<sequence>MTGVDLSPHMLAVAEAKRPGPAYLLADAAALPLPDNRFDAVAVSFALHEKPLHIAAAILGEARRVLKDDGRILVADYLASGPGRGWFTGRAIHLVERLAGQDHHACFRQYLAAGGAEPLFARAGLSGRIKRTFLHGWAGLYAVR</sequence>
<keyword evidence="3" id="KW-0489">Methyltransferase</keyword>
<dbReference type="InterPro" id="IPR013216">
    <property type="entry name" value="Methyltransf_11"/>
</dbReference>
<evidence type="ECO:0000259" key="1">
    <source>
        <dbReference type="Pfam" id="PF08241"/>
    </source>
</evidence>
<reference evidence="3 5" key="2">
    <citation type="submission" date="2019-03" db="EMBL/GenBank/DDBJ databases">
        <title>Genomic Encyclopedia of Type Strains, Phase IV (KMG-IV): sequencing the most valuable type-strain genomes for metagenomic binning, comparative biology and taxonomic classification.</title>
        <authorList>
            <person name="Goeker M."/>
        </authorList>
    </citation>
    <scope>NUCLEOTIDE SEQUENCE [LARGE SCALE GENOMIC DNA]</scope>
    <source>
        <strain evidence="3 5">DSM 101483</strain>
    </source>
</reference>
<proteinExistence type="predicted"/>
<dbReference type="SUPFAM" id="SSF53335">
    <property type="entry name" value="S-adenosyl-L-methionine-dependent methyltransferases"/>
    <property type="match status" value="1"/>
</dbReference>
<dbReference type="KEGG" id="dej:AWY79_01585"/>
<reference evidence="2 4" key="1">
    <citation type="journal article" date="2016" name="Front. Microbiol.">
        <title>Genome Sequence of the Piezophilic, Mesophilic Sulfate-Reducing Bacterium Desulfovibrio indicus J2T.</title>
        <authorList>
            <person name="Cao J."/>
            <person name="Maignien L."/>
            <person name="Shao Z."/>
            <person name="Alain K."/>
            <person name="Jebbar M."/>
        </authorList>
    </citation>
    <scope>NUCLEOTIDE SEQUENCE [LARGE SCALE GENOMIC DNA]</scope>
    <source>
        <strain evidence="2 4">J2</strain>
    </source>
</reference>
<dbReference type="GO" id="GO:0008757">
    <property type="term" value="F:S-adenosylmethionine-dependent methyltransferase activity"/>
    <property type="evidence" value="ECO:0007669"/>
    <property type="project" value="InterPro"/>
</dbReference>
<dbReference type="Proteomes" id="UP000055611">
    <property type="component" value="Chromosome"/>
</dbReference>
<keyword evidence="3" id="KW-0808">Transferase</keyword>
<evidence type="ECO:0000313" key="3">
    <source>
        <dbReference type="EMBL" id="TDT87427.1"/>
    </source>
</evidence>
<dbReference type="EMBL" id="CP014206">
    <property type="protein sequence ID" value="AMK09892.1"/>
    <property type="molecule type" value="Genomic_DNA"/>
</dbReference>
<dbReference type="EMBL" id="SOBK01000008">
    <property type="protein sequence ID" value="TDT87427.1"/>
    <property type="molecule type" value="Genomic_DNA"/>
</dbReference>
<dbReference type="GO" id="GO:0032259">
    <property type="term" value="P:methylation"/>
    <property type="evidence" value="ECO:0007669"/>
    <property type="project" value="UniProtKB-KW"/>
</dbReference>
<keyword evidence="4" id="KW-1185">Reference proteome</keyword>
<dbReference type="Pfam" id="PF08241">
    <property type="entry name" value="Methyltransf_11"/>
    <property type="match status" value="1"/>
</dbReference>
<dbReference type="PANTHER" id="PTHR42912">
    <property type="entry name" value="METHYLTRANSFERASE"/>
    <property type="match status" value="1"/>
</dbReference>
<dbReference type="InterPro" id="IPR029063">
    <property type="entry name" value="SAM-dependent_MTases_sf"/>
</dbReference>
<name>A0A140D9M5_9BACT</name>
<gene>
    <name evidence="2" type="ORF">AWY79_01585</name>
    <name evidence="3" type="ORF">EDC59_10892</name>
</gene>
<dbReference type="Gene3D" id="3.40.50.150">
    <property type="entry name" value="Vaccinia Virus protein VP39"/>
    <property type="match status" value="1"/>
</dbReference>
<dbReference type="PANTHER" id="PTHR42912:SF45">
    <property type="entry name" value="23S RRNA (GUANINE(745)-N(1))-METHYLTRANSFERASE"/>
    <property type="match status" value="1"/>
</dbReference>
<organism evidence="3 5">
    <name type="scientific">Pseudodesulfovibrio indicus</name>
    <dbReference type="NCBI Taxonomy" id="1716143"/>
    <lineage>
        <taxon>Bacteria</taxon>
        <taxon>Pseudomonadati</taxon>
        <taxon>Thermodesulfobacteriota</taxon>
        <taxon>Desulfovibrionia</taxon>
        <taxon>Desulfovibrionales</taxon>
        <taxon>Desulfovibrionaceae</taxon>
    </lineage>
</organism>
<evidence type="ECO:0000313" key="4">
    <source>
        <dbReference type="Proteomes" id="UP000055611"/>
    </source>
</evidence>
<evidence type="ECO:0000313" key="2">
    <source>
        <dbReference type="EMBL" id="AMK09892.1"/>
    </source>
</evidence>
<dbReference type="Proteomes" id="UP000295506">
    <property type="component" value="Unassembled WGS sequence"/>
</dbReference>
<dbReference type="AlphaFoldDB" id="A0A140D9M5"/>